<evidence type="ECO:0000256" key="5">
    <source>
        <dbReference type="SAM" id="Phobius"/>
    </source>
</evidence>
<feature type="domain" description="Methylamine utilisation protein MauE" evidence="6">
    <location>
        <begin position="8"/>
        <end position="131"/>
    </location>
</feature>
<evidence type="ECO:0000256" key="1">
    <source>
        <dbReference type="ARBA" id="ARBA00004141"/>
    </source>
</evidence>
<dbReference type="GO" id="GO:0016020">
    <property type="term" value="C:membrane"/>
    <property type="evidence" value="ECO:0007669"/>
    <property type="project" value="UniProtKB-SubCell"/>
</dbReference>
<comment type="caution">
    <text evidence="7">The sequence shown here is derived from an EMBL/GenBank/DDBJ whole genome shotgun (WGS) entry which is preliminary data.</text>
</comment>
<feature type="transmembrane region" description="Helical" evidence="5">
    <location>
        <begin position="73"/>
        <end position="95"/>
    </location>
</feature>
<sequence>MKISTTSISIISYFFVLLFVYAAVSKMLDFENFQVQIAQSPLLSSYAGITSYAVIIAELVISISLILPRYRLYGLYSSLGLMTSFTIYIYLIIHYSEFIPCSCGGILEKLDWNEHLIFNIGCVIIAIIGIFLSVKLKQRILTTSLWIISLIILSFSLVMILFFSSEQMMKKNNNFIRRFPHHPILQDKSLDLGANSYYFAGTSNGKVILGNYISPLTITEIDSTFTIFSQRTIKLDHYDHQFKSLTLYIRDSHFYLADGSVPVIYRGNLNNLSAKTMSYKKMYFDQLQVLNSTHIAFRTFNPDTKIRALGILQLLSGHYDLNNNIINKQKDGLFDTDGQLIADSHTSNYYYIYYYRNKIITVKTPGNSFSEQNTIDTTHIAKIQSTILSDGKTKMTAPPFVVNKMATACRGILFNQSNLMGNFENRDQWKTNAIIDMYNTRNKSYSGSFYIQNRDKNKITGMLATGHYFYTLIGNEIVRYRYAQTIMDDFRKGEAENLNSE</sequence>
<gene>
    <name evidence="7" type="ORF">J2787_000791</name>
</gene>
<evidence type="ECO:0000256" key="4">
    <source>
        <dbReference type="ARBA" id="ARBA00023136"/>
    </source>
</evidence>
<keyword evidence="4 5" id="KW-0472">Membrane</keyword>
<proteinExistence type="predicted"/>
<protein>
    <submittedName>
        <fullName evidence="7">Membrane protein YphA (DoxX/SURF4 family)</fullName>
    </submittedName>
</protein>
<organism evidence="7 8">
    <name type="scientific">Chryseobacterium rhizosphaerae</name>
    <dbReference type="NCBI Taxonomy" id="395937"/>
    <lineage>
        <taxon>Bacteria</taxon>
        <taxon>Pseudomonadati</taxon>
        <taxon>Bacteroidota</taxon>
        <taxon>Flavobacteriia</taxon>
        <taxon>Flavobacteriales</taxon>
        <taxon>Weeksellaceae</taxon>
        <taxon>Chryseobacterium group</taxon>
        <taxon>Chryseobacterium</taxon>
    </lineage>
</organism>
<feature type="transmembrane region" description="Helical" evidence="5">
    <location>
        <begin position="116"/>
        <end position="134"/>
    </location>
</feature>
<dbReference type="EMBL" id="JAVDQY010000001">
    <property type="protein sequence ID" value="MDR6525421.1"/>
    <property type="molecule type" value="Genomic_DNA"/>
</dbReference>
<evidence type="ECO:0000313" key="7">
    <source>
        <dbReference type="EMBL" id="MDR6525421.1"/>
    </source>
</evidence>
<feature type="transmembrane region" description="Helical" evidence="5">
    <location>
        <begin position="6"/>
        <end position="24"/>
    </location>
</feature>
<reference evidence="7" key="1">
    <citation type="submission" date="2023-07" db="EMBL/GenBank/DDBJ databases">
        <title>Sorghum-associated microbial communities from plants grown in Nebraska, USA.</title>
        <authorList>
            <person name="Schachtman D."/>
        </authorList>
    </citation>
    <scope>NUCLEOTIDE SEQUENCE</scope>
    <source>
        <strain evidence="7">DS2360</strain>
    </source>
</reference>
<evidence type="ECO:0000256" key="3">
    <source>
        <dbReference type="ARBA" id="ARBA00022989"/>
    </source>
</evidence>
<keyword evidence="2 5" id="KW-0812">Transmembrane</keyword>
<evidence type="ECO:0000256" key="2">
    <source>
        <dbReference type="ARBA" id="ARBA00022692"/>
    </source>
</evidence>
<feature type="transmembrane region" description="Helical" evidence="5">
    <location>
        <begin position="45"/>
        <end position="67"/>
    </location>
</feature>
<evidence type="ECO:0000259" key="6">
    <source>
        <dbReference type="Pfam" id="PF07291"/>
    </source>
</evidence>
<dbReference type="Proteomes" id="UP001184861">
    <property type="component" value="Unassembled WGS sequence"/>
</dbReference>
<name>A0AAE4C0I1_9FLAO</name>
<evidence type="ECO:0000313" key="8">
    <source>
        <dbReference type="Proteomes" id="UP001184861"/>
    </source>
</evidence>
<accession>A0AAE4C0I1</accession>
<dbReference type="AlphaFoldDB" id="A0AAE4C0I1"/>
<feature type="transmembrane region" description="Helical" evidence="5">
    <location>
        <begin position="140"/>
        <end position="163"/>
    </location>
</feature>
<dbReference type="RefSeq" id="WP_309944809.1">
    <property type="nucleotide sequence ID" value="NZ_JAVDQY010000001.1"/>
</dbReference>
<dbReference type="InterPro" id="IPR009908">
    <property type="entry name" value="Methylamine_util_MauE"/>
</dbReference>
<dbReference type="Pfam" id="PF07291">
    <property type="entry name" value="MauE"/>
    <property type="match status" value="1"/>
</dbReference>
<keyword evidence="3 5" id="KW-1133">Transmembrane helix</keyword>
<dbReference type="GO" id="GO:0030416">
    <property type="term" value="P:methylamine metabolic process"/>
    <property type="evidence" value="ECO:0007669"/>
    <property type="project" value="InterPro"/>
</dbReference>
<comment type="subcellular location">
    <subcellularLocation>
        <location evidence="1">Membrane</location>
        <topology evidence="1">Multi-pass membrane protein</topology>
    </subcellularLocation>
</comment>